<dbReference type="InterPro" id="IPR029480">
    <property type="entry name" value="Transpos_assoc"/>
</dbReference>
<feature type="coiled-coil region" evidence="1">
    <location>
        <begin position="641"/>
        <end position="679"/>
    </location>
</feature>
<feature type="domain" description="Transposase-associated" evidence="3">
    <location>
        <begin position="3"/>
        <end position="75"/>
    </location>
</feature>
<dbReference type="Pfam" id="PF03004">
    <property type="entry name" value="Transposase_24"/>
    <property type="match status" value="1"/>
</dbReference>
<dbReference type="PANTHER" id="PTHR33144:SF45">
    <property type="entry name" value="TRANSPOSASE TNP1_EN_SPM-LIKE DOMAIN-CONTAINING PROTEIN"/>
    <property type="match status" value="1"/>
</dbReference>
<proteinExistence type="predicted"/>
<feature type="compositionally biased region" description="Pro residues" evidence="2">
    <location>
        <begin position="301"/>
        <end position="319"/>
    </location>
</feature>
<accession>A0A834XC31</accession>
<sequence length="682" mass="76313">MDKSWITKSRVSSEYVEGLDKFLDFAFANTITKGLIKCPCIHCGFRRWQTRETVYDHLICTQFPEGYTVWVWHGESAVRDANDTSNIPKGTDIGEGGLSNQDLMQDMVKDAFGFSRNVGVEAHESVDEVESGVHGLHRQYSRGKPVGNPSYYRLTDMEKHQAHRHVLMNCTHVDPFVQEFKEITRRRLRSRTRSAAIIQRTVHREFASWFYNRVNDGDTISLAKEVEEDESSVMHIEASMGRPKRIRVSQGAFFTESVPVPIPTPIPTPSLSTHPPPAPTPPFTSNPTPYPHIPTPSLSTHPPPTPTPPFTSNPTPRPPISTSSLSTHPPPAPTPPSTSNPTPRPPIQTPSLPTHPPPAPTPPFTSDPNTRQVPPYVAKKCNRYWTVDIEGKFTWCQEGRTSEDYGVWTLPAGQRIVVPFNRQGQPIGEAAGLLSGFLGIIGTDLTTFSISYYSWKLVPCNYKDTAFSNIKAKFCLDNEIAKCFVLKKLGNNWRNYRGWLFHTFYEVQMSREHNLDNHPDFIPYDMWAGFVDYRLNPRTQEMESGGPVSRGAIFVATHKKRDGSFVNDEAKNICEKIIELENQGAISAQISEQDSLGQVLGKEHPGRVRGLGFGPTPTQVFGLSTTRLGRIPLNYSNGDTTNALQQEIVRLQSELESSNARFESSNARLEASNARLEASNAQ</sequence>
<protein>
    <submittedName>
        <fullName evidence="4">Mucin-1-like isoform X2</fullName>
    </submittedName>
</protein>
<name>A0A834XC31_9FABA</name>
<evidence type="ECO:0000313" key="5">
    <source>
        <dbReference type="Proteomes" id="UP000634136"/>
    </source>
</evidence>
<dbReference type="Pfam" id="PF13963">
    <property type="entry name" value="Transpos_assoc"/>
    <property type="match status" value="1"/>
</dbReference>
<reference evidence="4" key="1">
    <citation type="submission" date="2020-09" db="EMBL/GenBank/DDBJ databases">
        <title>Genome-Enabled Discovery of Anthraquinone Biosynthesis in Senna tora.</title>
        <authorList>
            <person name="Kang S.-H."/>
            <person name="Pandey R.P."/>
            <person name="Lee C.-M."/>
            <person name="Sim J.-S."/>
            <person name="Jeong J.-T."/>
            <person name="Choi B.-S."/>
            <person name="Jung M."/>
            <person name="Ginzburg D."/>
            <person name="Zhao K."/>
            <person name="Won S.Y."/>
            <person name="Oh T.-J."/>
            <person name="Yu Y."/>
            <person name="Kim N.-H."/>
            <person name="Lee O.R."/>
            <person name="Lee T.-H."/>
            <person name="Bashyal P."/>
            <person name="Kim T.-S."/>
            <person name="Lee W.-H."/>
            <person name="Kawkins C."/>
            <person name="Kim C.-K."/>
            <person name="Kim J.S."/>
            <person name="Ahn B.O."/>
            <person name="Rhee S.Y."/>
            <person name="Sohng J.K."/>
        </authorList>
    </citation>
    <scope>NUCLEOTIDE SEQUENCE</scope>
    <source>
        <tissue evidence="4">Leaf</tissue>
    </source>
</reference>
<dbReference type="Proteomes" id="UP000634136">
    <property type="component" value="Unassembled WGS sequence"/>
</dbReference>
<feature type="compositionally biased region" description="Pro residues" evidence="2">
    <location>
        <begin position="260"/>
        <end position="294"/>
    </location>
</feature>
<feature type="region of interest" description="Disordered" evidence="2">
    <location>
        <begin position="257"/>
        <end position="373"/>
    </location>
</feature>
<evidence type="ECO:0000256" key="1">
    <source>
        <dbReference type="SAM" id="Coils"/>
    </source>
</evidence>
<dbReference type="AlphaFoldDB" id="A0A834XC31"/>
<dbReference type="PRINTS" id="PR01217">
    <property type="entry name" value="PRICHEXTENSN"/>
</dbReference>
<keyword evidence="5" id="KW-1185">Reference proteome</keyword>
<dbReference type="EMBL" id="JAAIUW010000002">
    <property type="protein sequence ID" value="KAF7841474.1"/>
    <property type="molecule type" value="Genomic_DNA"/>
</dbReference>
<evidence type="ECO:0000256" key="2">
    <source>
        <dbReference type="SAM" id="MobiDB-lite"/>
    </source>
</evidence>
<comment type="caution">
    <text evidence="4">The sequence shown here is derived from an EMBL/GenBank/DDBJ whole genome shotgun (WGS) entry which is preliminary data.</text>
</comment>
<feature type="compositionally biased region" description="Pro residues" evidence="2">
    <location>
        <begin position="328"/>
        <end position="365"/>
    </location>
</feature>
<gene>
    <name evidence="4" type="ORF">G2W53_003772</name>
</gene>
<keyword evidence="1" id="KW-0175">Coiled coil</keyword>
<organism evidence="4 5">
    <name type="scientific">Senna tora</name>
    <dbReference type="NCBI Taxonomy" id="362788"/>
    <lineage>
        <taxon>Eukaryota</taxon>
        <taxon>Viridiplantae</taxon>
        <taxon>Streptophyta</taxon>
        <taxon>Embryophyta</taxon>
        <taxon>Tracheophyta</taxon>
        <taxon>Spermatophyta</taxon>
        <taxon>Magnoliopsida</taxon>
        <taxon>eudicotyledons</taxon>
        <taxon>Gunneridae</taxon>
        <taxon>Pentapetalae</taxon>
        <taxon>rosids</taxon>
        <taxon>fabids</taxon>
        <taxon>Fabales</taxon>
        <taxon>Fabaceae</taxon>
        <taxon>Caesalpinioideae</taxon>
        <taxon>Cassia clade</taxon>
        <taxon>Senna</taxon>
    </lineage>
</organism>
<evidence type="ECO:0000259" key="3">
    <source>
        <dbReference type="Pfam" id="PF13963"/>
    </source>
</evidence>
<evidence type="ECO:0000313" key="4">
    <source>
        <dbReference type="EMBL" id="KAF7841474.1"/>
    </source>
</evidence>
<dbReference type="OrthoDB" id="1065805at2759"/>
<dbReference type="InterPro" id="IPR004252">
    <property type="entry name" value="Probable_transposase_24"/>
</dbReference>
<dbReference type="PANTHER" id="PTHR33144">
    <property type="entry name" value="OS10G0409366 PROTEIN-RELATED"/>
    <property type="match status" value="1"/>
</dbReference>